<dbReference type="EMBL" id="JACNJZ010000166">
    <property type="protein sequence ID" value="MBC8318500.1"/>
    <property type="molecule type" value="Genomic_DNA"/>
</dbReference>
<sequence length="146" mass="16178">MIEDLEASVLLVDDEEDFLETLSARLETRGLKVNSVTSGADAVADVDGKEYDAIVVDLAMPGIDGIETLKRIKQKYPDMEIIMLTGQATVKKSIEAMKHGAGDLLEKPVDLKVLLEKIGEAKHKRMLVVQKKSQEEVKNILKSKSW</sequence>
<dbReference type="Proteomes" id="UP000614424">
    <property type="component" value="Unassembled WGS sequence"/>
</dbReference>
<keyword evidence="1 3" id="KW-0597">Phosphoprotein</keyword>
<dbReference type="GO" id="GO:0000160">
    <property type="term" value="P:phosphorelay signal transduction system"/>
    <property type="evidence" value="ECO:0007669"/>
    <property type="project" value="UniProtKB-KW"/>
</dbReference>
<dbReference type="AlphaFoldDB" id="A0A8J6TGW1"/>
<evidence type="ECO:0000256" key="1">
    <source>
        <dbReference type="ARBA" id="ARBA00022553"/>
    </source>
</evidence>
<proteinExistence type="predicted"/>
<dbReference type="InterPro" id="IPR011006">
    <property type="entry name" value="CheY-like_superfamily"/>
</dbReference>
<evidence type="ECO:0000256" key="2">
    <source>
        <dbReference type="ARBA" id="ARBA00023012"/>
    </source>
</evidence>
<dbReference type="SMART" id="SM00448">
    <property type="entry name" value="REC"/>
    <property type="match status" value="1"/>
</dbReference>
<reference evidence="5 6" key="1">
    <citation type="submission" date="2020-08" db="EMBL/GenBank/DDBJ databases">
        <title>Bridging the membrane lipid divide: bacteria of the FCB group superphylum have the potential to synthesize archaeal ether lipids.</title>
        <authorList>
            <person name="Villanueva L."/>
            <person name="Von Meijenfeldt F.A.B."/>
            <person name="Westbye A.B."/>
            <person name="Yadav S."/>
            <person name="Hopmans E.C."/>
            <person name="Dutilh B.E."/>
            <person name="Sinninghe Damste J.S."/>
        </authorList>
    </citation>
    <scope>NUCLEOTIDE SEQUENCE [LARGE SCALE GENOMIC DNA]</scope>
    <source>
        <strain evidence="5">NIOZ-UU47</strain>
    </source>
</reference>
<dbReference type="PANTHER" id="PTHR44591:SF14">
    <property type="entry name" value="PROTEIN PILG"/>
    <property type="match status" value="1"/>
</dbReference>
<evidence type="ECO:0000313" key="6">
    <source>
        <dbReference type="Proteomes" id="UP000614424"/>
    </source>
</evidence>
<dbReference type="InterPro" id="IPR050595">
    <property type="entry name" value="Bact_response_regulator"/>
</dbReference>
<comment type="caution">
    <text evidence="5">The sequence shown here is derived from an EMBL/GenBank/DDBJ whole genome shotgun (WGS) entry which is preliminary data.</text>
</comment>
<feature type="domain" description="Response regulatory" evidence="4">
    <location>
        <begin position="8"/>
        <end position="122"/>
    </location>
</feature>
<accession>A0A8J6TGW1</accession>
<name>A0A8J6TGW1_9BACT</name>
<dbReference type="PANTHER" id="PTHR44591">
    <property type="entry name" value="STRESS RESPONSE REGULATOR PROTEIN 1"/>
    <property type="match status" value="1"/>
</dbReference>
<dbReference type="PROSITE" id="PS50110">
    <property type="entry name" value="RESPONSE_REGULATORY"/>
    <property type="match status" value="1"/>
</dbReference>
<dbReference type="InterPro" id="IPR001789">
    <property type="entry name" value="Sig_transdc_resp-reg_receiver"/>
</dbReference>
<protein>
    <submittedName>
        <fullName evidence="5">Response regulator</fullName>
    </submittedName>
</protein>
<dbReference type="Gene3D" id="3.40.50.2300">
    <property type="match status" value="1"/>
</dbReference>
<keyword evidence="2" id="KW-0902">Two-component regulatory system</keyword>
<evidence type="ECO:0000313" key="5">
    <source>
        <dbReference type="EMBL" id="MBC8318500.1"/>
    </source>
</evidence>
<dbReference type="SUPFAM" id="SSF52172">
    <property type="entry name" value="CheY-like"/>
    <property type="match status" value="1"/>
</dbReference>
<dbReference type="Pfam" id="PF00072">
    <property type="entry name" value="Response_reg"/>
    <property type="match status" value="1"/>
</dbReference>
<gene>
    <name evidence="5" type="ORF">H8E41_11385</name>
</gene>
<evidence type="ECO:0000256" key="3">
    <source>
        <dbReference type="PROSITE-ProRule" id="PRU00169"/>
    </source>
</evidence>
<organism evidence="5 6">
    <name type="scientific">Candidatus Desulfobia pelagia</name>
    <dbReference type="NCBI Taxonomy" id="2841692"/>
    <lineage>
        <taxon>Bacteria</taxon>
        <taxon>Pseudomonadati</taxon>
        <taxon>Thermodesulfobacteriota</taxon>
        <taxon>Desulfobulbia</taxon>
        <taxon>Desulfobulbales</taxon>
        <taxon>Desulfobulbaceae</taxon>
        <taxon>Candidatus Desulfobia</taxon>
    </lineage>
</organism>
<evidence type="ECO:0000259" key="4">
    <source>
        <dbReference type="PROSITE" id="PS50110"/>
    </source>
</evidence>
<feature type="modified residue" description="4-aspartylphosphate" evidence="3">
    <location>
        <position position="57"/>
    </location>
</feature>